<feature type="chain" id="PRO_5012465311" evidence="1">
    <location>
        <begin position="20"/>
        <end position="613"/>
    </location>
</feature>
<feature type="signal peptide" evidence="1">
    <location>
        <begin position="1"/>
        <end position="19"/>
    </location>
</feature>
<dbReference type="PANTHER" id="PTHR33361">
    <property type="entry name" value="GLR0591 PROTEIN"/>
    <property type="match status" value="1"/>
</dbReference>
<dbReference type="AlphaFoldDB" id="A0A210R6Y5"/>
<accession>A0A210R6Y5</accession>
<protein>
    <submittedName>
        <fullName evidence="2">Uncharacterized protein</fullName>
    </submittedName>
</protein>
<organism evidence="2 3">
    <name type="scientific">Mizuhopecten yessoensis</name>
    <name type="common">Japanese scallop</name>
    <name type="synonym">Patinopecten yessoensis</name>
    <dbReference type="NCBI Taxonomy" id="6573"/>
    <lineage>
        <taxon>Eukaryota</taxon>
        <taxon>Metazoa</taxon>
        <taxon>Spiralia</taxon>
        <taxon>Lophotrochozoa</taxon>
        <taxon>Mollusca</taxon>
        <taxon>Bivalvia</taxon>
        <taxon>Autobranchia</taxon>
        <taxon>Pteriomorphia</taxon>
        <taxon>Pectinida</taxon>
        <taxon>Pectinoidea</taxon>
        <taxon>Pectinidae</taxon>
        <taxon>Mizuhopecten</taxon>
    </lineage>
</organism>
<dbReference type="InterPro" id="IPR010281">
    <property type="entry name" value="DUF885"/>
</dbReference>
<gene>
    <name evidence="2" type="ORF">KP79_PYT20754</name>
</gene>
<proteinExistence type="predicted"/>
<sequence>MEIFVGLVVVLCLHSGIYGDKNGGMSEDEKLEALEERLFEHVLQEYPEFATVTGCDVYDQSLTEYTQEAFSRRKVANEALVTELHSITFHKLSRQHKMRYTILMDHLQTFLEGYKWRKFGTLNPINVMESLFSKSSSWFLPKGDLQKHFKRYRGRFVGYPKQAADLINLMRRAIELNRTNHIYAMGRTHEMNEWFNNMMLLFRKPERFYEIPSDDQMEIYHLLSKLQDTVDTVRRFLMNEYLPNTRPEPGVSSLPGGREYYEACLKFHTGLPLTAEKVHAIGLREVRRIRLEMQKVMDKLEFNGTLIEFFHHLKTAPGLYNLTQEELISENEYNIHELIEPRLWTVFKDIEHVPVRVEGTRLARFPWGGYNNGTFGVNILMAEKKPVFIMMPLTLHEADPGHHFQNIYPNVPDLPKYRRWIKFGEWHAVPFMYPSFTAYIEGWALYSEYLGEEMGLYNDTYTLFGRYVFEMFRASRLVVDTGIHAFGWTRDDGVEYMMKFTGFPKEILQRDVNQFIAWPGHACAYKIGEMKIKELRNMSERRLESLFSVKEFHDVILRIGPVSLGVLEDVVDEWVTETLLLATSVANITKSVSVLHAIVLFCLVNFLNQVLMP</sequence>
<dbReference type="PANTHER" id="PTHR33361:SF2">
    <property type="entry name" value="DUF885 DOMAIN-CONTAINING PROTEIN"/>
    <property type="match status" value="1"/>
</dbReference>
<dbReference type="Proteomes" id="UP000242188">
    <property type="component" value="Unassembled WGS sequence"/>
</dbReference>
<evidence type="ECO:0000313" key="3">
    <source>
        <dbReference type="Proteomes" id="UP000242188"/>
    </source>
</evidence>
<comment type="caution">
    <text evidence="2">The sequence shown here is derived from an EMBL/GenBank/DDBJ whole genome shotgun (WGS) entry which is preliminary data.</text>
</comment>
<keyword evidence="1" id="KW-0732">Signal</keyword>
<dbReference type="EMBL" id="NEDP02000041">
    <property type="protein sequence ID" value="OWF56827.1"/>
    <property type="molecule type" value="Genomic_DNA"/>
</dbReference>
<keyword evidence="3" id="KW-1185">Reference proteome</keyword>
<evidence type="ECO:0000256" key="1">
    <source>
        <dbReference type="SAM" id="SignalP"/>
    </source>
</evidence>
<name>A0A210R6Y5_MIZYE</name>
<reference evidence="2 3" key="1">
    <citation type="journal article" date="2017" name="Nat. Ecol. Evol.">
        <title>Scallop genome provides insights into evolution of bilaterian karyotype and development.</title>
        <authorList>
            <person name="Wang S."/>
            <person name="Zhang J."/>
            <person name="Jiao W."/>
            <person name="Li J."/>
            <person name="Xun X."/>
            <person name="Sun Y."/>
            <person name="Guo X."/>
            <person name="Huan P."/>
            <person name="Dong B."/>
            <person name="Zhang L."/>
            <person name="Hu X."/>
            <person name="Sun X."/>
            <person name="Wang J."/>
            <person name="Zhao C."/>
            <person name="Wang Y."/>
            <person name="Wang D."/>
            <person name="Huang X."/>
            <person name="Wang R."/>
            <person name="Lv J."/>
            <person name="Li Y."/>
            <person name="Zhang Z."/>
            <person name="Liu B."/>
            <person name="Lu W."/>
            <person name="Hui Y."/>
            <person name="Liang J."/>
            <person name="Zhou Z."/>
            <person name="Hou R."/>
            <person name="Li X."/>
            <person name="Liu Y."/>
            <person name="Li H."/>
            <person name="Ning X."/>
            <person name="Lin Y."/>
            <person name="Zhao L."/>
            <person name="Xing Q."/>
            <person name="Dou J."/>
            <person name="Li Y."/>
            <person name="Mao J."/>
            <person name="Guo H."/>
            <person name="Dou H."/>
            <person name="Li T."/>
            <person name="Mu C."/>
            <person name="Jiang W."/>
            <person name="Fu Q."/>
            <person name="Fu X."/>
            <person name="Miao Y."/>
            <person name="Liu J."/>
            <person name="Yu Q."/>
            <person name="Li R."/>
            <person name="Liao H."/>
            <person name="Li X."/>
            <person name="Kong Y."/>
            <person name="Jiang Z."/>
            <person name="Chourrout D."/>
            <person name="Li R."/>
            <person name="Bao Z."/>
        </authorList>
    </citation>
    <scope>NUCLEOTIDE SEQUENCE [LARGE SCALE GENOMIC DNA]</scope>
    <source>
        <strain evidence="2 3">PY_sf001</strain>
    </source>
</reference>
<dbReference type="Pfam" id="PF05960">
    <property type="entry name" value="DUF885"/>
    <property type="match status" value="1"/>
</dbReference>
<dbReference type="OrthoDB" id="5959877at2759"/>
<evidence type="ECO:0000313" key="2">
    <source>
        <dbReference type="EMBL" id="OWF56827.1"/>
    </source>
</evidence>